<evidence type="ECO:0000313" key="2">
    <source>
        <dbReference type="EMBL" id="EEB18653.1"/>
    </source>
</evidence>
<dbReference type="EMBL" id="DS235849">
    <property type="protein sequence ID" value="EEB18653.1"/>
    <property type="molecule type" value="Genomic_DNA"/>
</dbReference>
<dbReference type="RefSeq" id="XP_002431391.1">
    <property type="nucleotide sequence ID" value="XM_002431346.1"/>
</dbReference>
<evidence type="ECO:0000313" key="3">
    <source>
        <dbReference type="EnsemblMetazoa" id="PHUM524800-PA"/>
    </source>
</evidence>
<dbReference type="CTD" id="8234980"/>
<sequence length="234" mass="26774">MIGNPGEPLPAYMCGPGTECVEGICKKMKIPDPDFFPGYECDQGICHCAVIENNSIIKIYGEFQESENTLNEKQCGNIQFIDFPFLIFFIYIFTFFFCLLPRDLECSHFTYKAKKVMSRLLSNPDISLPTVRCLPSGQYDPLQCINDMCGCVNQETGAWDFKIINPKIHMVGQYFKICEKEKNEIMNEKFGELFNNYQIIQTHKVECYPNGEYVPQKKKINSSSSSSASTQVNY</sequence>
<keyword evidence="1" id="KW-0812">Transmembrane</keyword>
<keyword evidence="1" id="KW-1133">Transmembrane helix</keyword>
<dbReference type="KEGG" id="phu:Phum_PHUM524800"/>
<dbReference type="EnsemblMetazoa" id="PHUM524800-RA">
    <property type="protein sequence ID" value="PHUM524800-PA"/>
    <property type="gene ID" value="PHUM524800"/>
</dbReference>
<evidence type="ECO:0000256" key="1">
    <source>
        <dbReference type="SAM" id="Phobius"/>
    </source>
</evidence>
<dbReference type="VEuPathDB" id="VectorBase:PHUM524800"/>
<dbReference type="EMBL" id="AAZO01006369">
    <property type="status" value="NOT_ANNOTATED_CDS"/>
    <property type="molecule type" value="Genomic_DNA"/>
</dbReference>
<dbReference type="OrthoDB" id="1725934at2759"/>
<keyword evidence="4" id="KW-1185">Reference proteome</keyword>
<dbReference type="GeneID" id="8234980"/>
<dbReference type="SUPFAM" id="SSF57610">
    <property type="entry name" value="Thyroglobulin type-1 domain"/>
    <property type="match status" value="1"/>
</dbReference>
<feature type="transmembrane region" description="Helical" evidence="1">
    <location>
        <begin position="83"/>
        <end position="100"/>
    </location>
</feature>
<evidence type="ECO:0000313" key="4">
    <source>
        <dbReference type="Proteomes" id="UP000009046"/>
    </source>
</evidence>
<gene>
    <name evidence="3" type="primary">8234980</name>
    <name evidence="2" type="ORF">Phum_PHUM524800</name>
</gene>
<reference evidence="2" key="1">
    <citation type="submission" date="2007-04" db="EMBL/GenBank/DDBJ databases">
        <title>Annotation of Pediculus humanus corporis strain USDA.</title>
        <authorList>
            <person name="Kirkness E."/>
            <person name="Hannick L."/>
            <person name="Hass B."/>
            <person name="Bruggner R."/>
            <person name="Lawson D."/>
            <person name="Bidwell S."/>
            <person name="Joardar V."/>
            <person name="Caler E."/>
            <person name="Walenz B."/>
            <person name="Inman J."/>
            <person name="Schobel S."/>
            <person name="Galinsky K."/>
            <person name="Amedeo P."/>
            <person name="Strausberg R."/>
        </authorList>
    </citation>
    <scope>NUCLEOTIDE SEQUENCE</scope>
    <source>
        <strain evidence="2">USDA</strain>
    </source>
</reference>
<accession>E0VZ47</accession>
<proteinExistence type="predicted"/>
<dbReference type="Proteomes" id="UP000009046">
    <property type="component" value="Unassembled WGS sequence"/>
</dbReference>
<reference evidence="2" key="2">
    <citation type="submission" date="2007-04" db="EMBL/GenBank/DDBJ databases">
        <title>The genome of the human body louse.</title>
        <authorList>
            <consortium name="The Human Body Louse Genome Consortium"/>
            <person name="Kirkness E."/>
            <person name="Walenz B."/>
            <person name="Hass B."/>
            <person name="Bruggner R."/>
            <person name="Strausberg R."/>
        </authorList>
    </citation>
    <scope>NUCLEOTIDE SEQUENCE</scope>
    <source>
        <strain evidence="2">USDA</strain>
    </source>
</reference>
<dbReference type="AlphaFoldDB" id="E0VZ47"/>
<name>E0VZ47_PEDHC</name>
<protein>
    <recommendedName>
        <fullName evidence="5">Thyroglobulin type-1 domain-containing protein</fullName>
    </recommendedName>
</protein>
<dbReference type="InParanoid" id="E0VZ47"/>
<organism>
    <name type="scientific">Pediculus humanus subsp. corporis</name>
    <name type="common">Body louse</name>
    <dbReference type="NCBI Taxonomy" id="121224"/>
    <lineage>
        <taxon>Eukaryota</taxon>
        <taxon>Metazoa</taxon>
        <taxon>Ecdysozoa</taxon>
        <taxon>Arthropoda</taxon>
        <taxon>Hexapoda</taxon>
        <taxon>Insecta</taxon>
        <taxon>Pterygota</taxon>
        <taxon>Neoptera</taxon>
        <taxon>Paraneoptera</taxon>
        <taxon>Psocodea</taxon>
        <taxon>Troctomorpha</taxon>
        <taxon>Phthiraptera</taxon>
        <taxon>Anoplura</taxon>
        <taxon>Pediculidae</taxon>
        <taxon>Pediculus</taxon>
    </lineage>
</organism>
<dbReference type="HOGENOM" id="CLU_1186260_0_0_1"/>
<evidence type="ECO:0008006" key="5">
    <source>
        <dbReference type="Google" id="ProtNLM"/>
    </source>
</evidence>
<dbReference type="InterPro" id="IPR036857">
    <property type="entry name" value="Thyroglobulin_1_sf"/>
</dbReference>
<reference evidence="3" key="3">
    <citation type="submission" date="2021-02" db="UniProtKB">
        <authorList>
            <consortium name="EnsemblMetazoa"/>
        </authorList>
    </citation>
    <scope>IDENTIFICATION</scope>
    <source>
        <strain evidence="3">USDA</strain>
    </source>
</reference>
<keyword evidence="1" id="KW-0472">Membrane</keyword>